<comment type="pathway">
    <text evidence="3 12">Purine metabolism; IMP biosynthesis via de novo pathway; N(1)-(5-phospho-D-ribosyl)glycinamide from 5-phospho-alpha-D-ribose 1-diphosphate: step 2/2.</text>
</comment>
<evidence type="ECO:0000256" key="4">
    <source>
        <dbReference type="ARBA" id="ARBA00013255"/>
    </source>
</evidence>
<keyword evidence="7 12" id="KW-0658">Purine biosynthesis</keyword>
<dbReference type="PROSITE" id="PS00184">
    <property type="entry name" value="GARS"/>
    <property type="match status" value="1"/>
</dbReference>
<comment type="cofactor">
    <cofactor evidence="1">
        <name>Mn(2+)</name>
        <dbReference type="ChEBI" id="CHEBI:29035"/>
    </cofactor>
</comment>
<feature type="domain" description="ATP-grasp" evidence="14">
    <location>
        <begin position="107"/>
        <end position="312"/>
    </location>
</feature>
<evidence type="ECO:0000256" key="5">
    <source>
        <dbReference type="ARBA" id="ARBA00022598"/>
    </source>
</evidence>
<dbReference type="Pfam" id="PF01071">
    <property type="entry name" value="GARS_A"/>
    <property type="match status" value="1"/>
</dbReference>
<comment type="catalytic activity">
    <reaction evidence="12">
        <text>5-phospho-beta-D-ribosylamine + glycine + ATP = N(1)-(5-phospho-beta-D-ribosyl)glycinamide + ADP + phosphate + H(+)</text>
        <dbReference type="Rhea" id="RHEA:17453"/>
        <dbReference type="ChEBI" id="CHEBI:15378"/>
        <dbReference type="ChEBI" id="CHEBI:30616"/>
        <dbReference type="ChEBI" id="CHEBI:43474"/>
        <dbReference type="ChEBI" id="CHEBI:57305"/>
        <dbReference type="ChEBI" id="CHEBI:58681"/>
        <dbReference type="ChEBI" id="CHEBI:143788"/>
        <dbReference type="ChEBI" id="CHEBI:456216"/>
        <dbReference type="EC" id="6.3.4.13"/>
    </reaction>
</comment>
<evidence type="ECO:0000256" key="11">
    <source>
        <dbReference type="ARBA" id="ARBA00042864"/>
    </source>
</evidence>
<evidence type="ECO:0000256" key="10">
    <source>
        <dbReference type="ARBA" id="ARBA00042242"/>
    </source>
</evidence>
<dbReference type="SUPFAM" id="SSF51246">
    <property type="entry name" value="Rudiment single hybrid motif"/>
    <property type="match status" value="1"/>
</dbReference>
<dbReference type="SUPFAM" id="SSF52440">
    <property type="entry name" value="PreATP-grasp domain"/>
    <property type="match status" value="1"/>
</dbReference>
<accession>A0ABV3SQ57</accession>
<dbReference type="PROSITE" id="PS50975">
    <property type="entry name" value="ATP_GRASP"/>
    <property type="match status" value="1"/>
</dbReference>
<dbReference type="InterPro" id="IPR020559">
    <property type="entry name" value="PRibGlycinamide_synth_CS"/>
</dbReference>
<evidence type="ECO:0000259" key="14">
    <source>
        <dbReference type="PROSITE" id="PS50975"/>
    </source>
</evidence>
<dbReference type="Proteomes" id="UP001556692">
    <property type="component" value="Unassembled WGS sequence"/>
</dbReference>
<dbReference type="EC" id="6.3.4.13" evidence="4 12"/>
<evidence type="ECO:0000256" key="13">
    <source>
        <dbReference type="PROSITE-ProRule" id="PRU00409"/>
    </source>
</evidence>
<dbReference type="InterPro" id="IPR011054">
    <property type="entry name" value="Rudment_hybrid_motif"/>
</dbReference>
<keyword evidence="16" id="KW-1185">Reference proteome</keyword>
<dbReference type="PANTHER" id="PTHR43472:SF1">
    <property type="entry name" value="PHOSPHORIBOSYLAMINE--GLYCINE LIGASE, CHLOROPLASTIC"/>
    <property type="match status" value="1"/>
</dbReference>
<dbReference type="Pfam" id="PF02844">
    <property type="entry name" value="GARS_N"/>
    <property type="match status" value="1"/>
</dbReference>
<dbReference type="Pfam" id="PF02843">
    <property type="entry name" value="GARS_C"/>
    <property type="match status" value="1"/>
</dbReference>
<evidence type="ECO:0000256" key="6">
    <source>
        <dbReference type="ARBA" id="ARBA00022741"/>
    </source>
</evidence>
<evidence type="ECO:0000256" key="8">
    <source>
        <dbReference type="ARBA" id="ARBA00022840"/>
    </source>
</evidence>
<dbReference type="InterPro" id="IPR037123">
    <property type="entry name" value="PRibGlycinamide_synth_C_sf"/>
</dbReference>
<dbReference type="SMART" id="SM01210">
    <property type="entry name" value="GARS_C"/>
    <property type="match status" value="1"/>
</dbReference>
<dbReference type="InterPro" id="IPR013815">
    <property type="entry name" value="ATP_grasp_subdomain_1"/>
</dbReference>
<dbReference type="InterPro" id="IPR020562">
    <property type="entry name" value="PRibGlycinamide_synth_N"/>
</dbReference>
<dbReference type="InterPro" id="IPR020561">
    <property type="entry name" value="PRibGlycinamid_synth_ATP-grasp"/>
</dbReference>
<dbReference type="EMBL" id="JBDPGJ010000007">
    <property type="protein sequence ID" value="MEX0408942.1"/>
    <property type="molecule type" value="Genomic_DNA"/>
</dbReference>
<dbReference type="Gene3D" id="3.30.470.20">
    <property type="entry name" value="ATP-grasp fold, B domain"/>
    <property type="match status" value="1"/>
</dbReference>
<dbReference type="Gene3D" id="3.30.1490.20">
    <property type="entry name" value="ATP-grasp fold, A domain"/>
    <property type="match status" value="1"/>
</dbReference>
<dbReference type="RefSeq" id="WP_367956798.1">
    <property type="nucleotide sequence ID" value="NZ_JBDPGJ010000007.1"/>
</dbReference>
<reference evidence="15 16" key="1">
    <citation type="submission" date="2024-05" db="EMBL/GenBank/DDBJ databases">
        <authorList>
            <person name="Jiang F."/>
        </authorList>
    </citation>
    <scope>NUCLEOTIDE SEQUENCE [LARGE SCALE GENOMIC DNA]</scope>
    <source>
        <strain evidence="15 16">LZ166</strain>
    </source>
</reference>
<dbReference type="NCBIfam" id="TIGR00877">
    <property type="entry name" value="purD"/>
    <property type="match status" value="1"/>
</dbReference>
<evidence type="ECO:0000256" key="2">
    <source>
        <dbReference type="ARBA" id="ARBA00001946"/>
    </source>
</evidence>
<evidence type="ECO:0000256" key="3">
    <source>
        <dbReference type="ARBA" id="ARBA00005174"/>
    </source>
</evidence>
<dbReference type="InterPro" id="IPR000115">
    <property type="entry name" value="PRibGlycinamide_synth"/>
</dbReference>
<evidence type="ECO:0000313" key="15">
    <source>
        <dbReference type="EMBL" id="MEX0408942.1"/>
    </source>
</evidence>
<comment type="similarity">
    <text evidence="9 12">Belongs to the GARS family.</text>
</comment>
<organism evidence="15 16">
    <name type="scientific">Aquibium pacificus</name>
    <dbReference type="NCBI Taxonomy" id="3153579"/>
    <lineage>
        <taxon>Bacteria</taxon>
        <taxon>Pseudomonadati</taxon>
        <taxon>Pseudomonadota</taxon>
        <taxon>Alphaproteobacteria</taxon>
        <taxon>Hyphomicrobiales</taxon>
        <taxon>Phyllobacteriaceae</taxon>
        <taxon>Aquibium</taxon>
    </lineage>
</organism>
<comment type="caution">
    <text evidence="15">The sequence shown here is derived from an EMBL/GenBank/DDBJ whole genome shotgun (WGS) entry which is preliminary data.</text>
</comment>
<comment type="cofactor">
    <cofactor evidence="2">
        <name>Mg(2+)</name>
        <dbReference type="ChEBI" id="CHEBI:18420"/>
    </cofactor>
</comment>
<dbReference type="Gene3D" id="3.40.50.20">
    <property type="match status" value="1"/>
</dbReference>
<proteinExistence type="inferred from homology"/>
<evidence type="ECO:0000256" key="9">
    <source>
        <dbReference type="ARBA" id="ARBA00038345"/>
    </source>
</evidence>
<sequence length="426" mass="44342">MNVLLIGSGGREHALAWKLAASPMLTKLYAAPGNPGIARDAECVALDTADHEAVLAFCRAHAIDLVAVGPEAPLVAGLADHLRAGGVAVFGPSAEAARLEGSKGFTKDLCARMGIPTAAYRRFDDAPEARAYVREVGAPVVVKADGLAAGKGVTVATTLDEALSAVDDCFDGAFGGAGAEVVVEEFLTGEEASFFCLCDGKVALPFGTAQDHKRVGDGDTGPNTGGMGAYSPASVMTPALVDRVMREIVEPTMRGMAEAGAPFSGVLYAGLMLTADGPKLIEYNVRFGDPECQVLMMRLKDDLLVLLKAAADGQLGHMSVRWRDEAALTVVMAAPGYPGTPEKGSTIRGLAEAAAGGVEIFHAGTVERDGAIVANGGRVLNVTATGRTVADAREKAYAAVDRIDWPEGFCRRDIGWREIDRERAGA</sequence>
<name>A0ABV3SQ57_9HYPH</name>
<dbReference type="GO" id="GO:0004637">
    <property type="term" value="F:phosphoribosylamine-glycine ligase activity"/>
    <property type="evidence" value="ECO:0007669"/>
    <property type="project" value="UniProtKB-EC"/>
</dbReference>
<dbReference type="HAMAP" id="MF_00138">
    <property type="entry name" value="GARS"/>
    <property type="match status" value="1"/>
</dbReference>
<evidence type="ECO:0000256" key="1">
    <source>
        <dbReference type="ARBA" id="ARBA00001936"/>
    </source>
</evidence>
<protein>
    <recommendedName>
        <fullName evidence="4 12">Phosphoribosylamine--glycine ligase</fullName>
        <ecNumber evidence="4 12">6.3.4.13</ecNumber>
    </recommendedName>
    <alternativeName>
        <fullName evidence="12">GARS</fullName>
    </alternativeName>
    <alternativeName>
        <fullName evidence="10 12">Glycinamide ribonucleotide synthetase</fullName>
    </alternativeName>
    <alternativeName>
        <fullName evidence="11 12">Phosphoribosylglycinamide synthetase</fullName>
    </alternativeName>
</protein>
<evidence type="ECO:0000313" key="16">
    <source>
        <dbReference type="Proteomes" id="UP001556692"/>
    </source>
</evidence>
<evidence type="ECO:0000256" key="12">
    <source>
        <dbReference type="HAMAP-Rule" id="MF_00138"/>
    </source>
</evidence>
<evidence type="ECO:0000256" key="7">
    <source>
        <dbReference type="ARBA" id="ARBA00022755"/>
    </source>
</evidence>
<dbReference type="PANTHER" id="PTHR43472">
    <property type="entry name" value="PHOSPHORIBOSYLAMINE--GLYCINE LIGASE"/>
    <property type="match status" value="1"/>
</dbReference>
<dbReference type="SUPFAM" id="SSF56059">
    <property type="entry name" value="Glutathione synthetase ATP-binding domain-like"/>
    <property type="match status" value="1"/>
</dbReference>
<dbReference type="InterPro" id="IPR020560">
    <property type="entry name" value="PRibGlycinamide_synth_C-dom"/>
</dbReference>
<keyword evidence="8 13" id="KW-0067">ATP-binding</keyword>
<dbReference type="InterPro" id="IPR011761">
    <property type="entry name" value="ATP-grasp"/>
</dbReference>
<dbReference type="SMART" id="SM01209">
    <property type="entry name" value="GARS_A"/>
    <property type="match status" value="1"/>
</dbReference>
<keyword evidence="5 12" id="KW-0436">Ligase</keyword>
<keyword evidence="6 13" id="KW-0547">Nucleotide-binding</keyword>
<dbReference type="InterPro" id="IPR016185">
    <property type="entry name" value="PreATP-grasp_dom_sf"/>
</dbReference>
<dbReference type="Gene3D" id="3.90.600.10">
    <property type="entry name" value="Phosphoribosylglycinamide synthetase, C-terminal domain"/>
    <property type="match status" value="1"/>
</dbReference>
<gene>
    <name evidence="12 15" type="primary">purD</name>
    <name evidence="15" type="ORF">ABGN05_25205</name>
</gene>